<reference evidence="2" key="2">
    <citation type="submission" date="2020-09" db="EMBL/GenBank/DDBJ databases">
        <authorList>
            <person name="Sun Q."/>
            <person name="Ohkuma M."/>
        </authorList>
    </citation>
    <scope>NUCLEOTIDE SEQUENCE</scope>
    <source>
        <strain evidence="2">JCM 3091</strain>
    </source>
</reference>
<comment type="caution">
    <text evidence="2">The sequence shown here is derived from an EMBL/GenBank/DDBJ whole genome shotgun (WGS) entry which is preliminary data.</text>
</comment>
<name>A0A8J3BPP1_9ACTN</name>
<evidence type="ECO:0000313" key="2">
    <source>
        <dbReference type="EMBL" id="GGK39424.1"/>
    </source>
</evidence>
<evidence type="ECO:0000259" key="1">
    <source>
        <dbReference type="Pfam" id="PF12697"/>
    </source>
</evidence>
<dbReference type="RefSeq" id="WP_229789837.1">
    <property type="nucleotide sequence ID" value="NZ_BMQC01000015.1"/>
</dbReference>
<dbReference type="SUPFAM" id="SSF53474">
    <property type="entry name" value="alpha/beta-Hydrolases"/>
    <property type="match status" value="1"/>
</dbReference>
<accession>A0A8J3BPP1</accession>
<dbReference type="InterPro" id="IPR000073">
    <property type="entry name" value="AB_hydrolase_1"/>
</dbReference>
<dbReference type="AlphaFoldDB" id="A0A8J3BPP1"/>
<feature type="domain" description="AB hydrolase-1" evidence="1">
    <location>
        <begin position="8"/>
        <end position="234"/>
    </location>
</feature>
<dbReference type="Proteomes" id="UP000662200">
    <property type="component" value="Unassembled WGS sequence"/>
</dbReference>
<keyword evidence="2" id="KW-0378">Hydrolase</keyword>
<dbReference type="GO" id="GO:0016787">
    <property type="term" value="F:hydrolase activity"/>
    <property type="evidence" value="ECO:0007669"/>
    <property type="project" value="UniProtKB-KW"/>
</dbReference>
<dbReference type="Pfam" id="PF12697">
    <property type="entry name" value="Abhydrolase_6"/>
    <property type="match status" value="1"/>
</dbReference>
<proteinExistence type="predicted"/>
<dbReference type="EMBL" id="BMQC01000015">
    <property type="protein sequence ID" value="GGK39424.1"/>
    <property type="molecule type" value="Genomic_DNA"/>
</dbReference>
<dbReference type="PANTHER" id="PTHR43689:SF8">
    <property type="entry name" value="ALPHA_BETA-HYDROLASES SUPERFAMILY PROTEIN"/>
    <property type="match status" value="1"/>
</dbReference>
<dbReference type="PANTHER" id="PTHR43689">
    <property type="entry name" value="HYDROLASE"/>
    <property type="match status" value="1"/>
</dbReference>
<gene>
    <name evidence="2" type="ORF">GCM10010124_35180</name>
</gene>
<organism evidence="2 3">
    <name type="scientific">Pilimelia terevasa</name>
    <dbReference type="NCBI Taxonomy" id="53372"/>
    <lineage>
        <taxon>Bacteria</taxon>
        <taxon>Bacillati</taxon>
        <taxon>Actinomycetota</taxon>
        <taxon>Actinomycetes</taxon>
        <taxon>Micromonosporales</taxon>
        <taxon>Micromonosporaceae</taxon>
        <taxon>Pilimelia</taxon>
    </lineage>
</organism>
<evidence type="ECO:0000313" key="3">
    <source>
        <dbReference type="Proteomes" id="UP000662200"/>
    </source>
</evidence>
<dbReference type="Gene3D" id="3.40.50.1820">
    <property type="entry name" value="alpha/beta hydrolase"/>
    <property type="match status" value="1"/>
</dbReference>
<sequence>MTTDGHTLLLLHGMGGNAAVWSGWRPLLDERWPGPWRAVDLPGHGAAPPLARYTFDALAAAVAAELDPGPRYAVIGHSLGGVVGLALAAGTHGVAVGAVVGVGVKVAWSAEELTRAAALAARPAWSCDERAEAARRFLRVAGLEGLVDADHPAVGAGIRKAGGRWRLAMDPAAYGVGAPDMAALLAACPVPVLLARGAADPMVDTAQLAALGRPPAVLDDLGHSAHVESPGRTLALLAPLLAPPGGTVSG</sequence>
<dbReference type="InterPro" id="IPR029058">
    <property type="entry name" value="AB_hydrolase_fold"/>
</dbReference>
<keyword evidence="3" id="KW-1185">Reference proteome</keyword>
<protein>
    <submittedName>
        <fullName evidence="2">Alpha/beta hydrolase</fullName>
    </submittedName>
</protein>
<reference evidence="2" key="1">
    <citation type="journal article" date="2014" name="Int. J. Syst. Evol. Microbiol.">
        <title>Complete genome sequence of Corynebacterium casei LMG S-19264T (=DSM 44701T), isolated from a smear-ripened cheese.</title>
        <authorList>
            <consortium name="US DOE Joint Genome Institute (JGI-PGF)"/>
            <person name="Walter F."/>
            <person name="Albersmeier A."/>
            <person name="Kalinowski J."/>
            <person name="Ruckert C."/>
        </authorList>
    </citation>
    <scope>NUCLEOTIDE SEQUENCE</scope>
    <source>
        <strain evidence="2">JCM 3091</strain>
    </source>
</reference>